<dbReference type="SUPFAM" id="SSF46689">
    <property type="entry name" value="Homeodomain-like"/>
    <property type="match status" value="1"/>
</dbReference>
<dbReference type="Proteomes" id="UP000268094">
    <property type="component" value="Unassembled WGS sequence"/>
</dbReference>
<protein>
    <submittedName>
        <fullName evidence="3">Transposase</fullName>
    </submittedName>
</protein>
<evidence type="ECO:0000256" key="1">
    <source>
        <dbReference type="SAM" id="MobiDB-lite"/>
    </source>
</evidence>
<sequence>MAWQPKHWTAQQLEERRLAAGQLLRRGHLSQVEVARRVGVSEASVSRWVRRLHEAGGSPRGLKARPRTGRPSKLSSGEWRQVAELVGAGARTCGFPTERWTLTRVAHLIHRTFAVRYHPNYLAECLHRLGLSPQQPRTRAKERDDALVEAWLKRDWPRIKRGLEEAGGPLPSWTRQVVRFGPA</sequence>
<dbReference type="Pfam" id="PF13592">
    <property type="entry name" value="HTH_33"/>
    <property type="match status" value="1"/>
</dbReference>
<comment type="caution">
    <text evidence="3">The sequence shown here is derived from an EMBL/GenBank/DDBJ whole genome shotgun (WGS) entry which is preliminary data.</text>
</comment>
<evidence type="ECO:0000259" key="2">
    <source>
        <dbReference type="Pfam" id="PF13592"/>
    </source>
</evidence>
<keyword evidence="4" id="KW-1185">Reference proteome</keyword>
<accession>A0A3A8IM60</accession>
<dbReference type="CDD" id="cd00093">
    <property type="entry name" value="HTH_XRE"/>
    <property type="match status" value="1"/>
</dbReference>
<dbReference type="InterPro" id="IPR001387">
    <property type="entry name" value="Cro/C1-type_HTH"/>
</dbReference>
<evidence type="ECO:0000313" key="3">
    <source>
        <dbReference type="EMBL" id="RKG83778.1"/>
    </source>
</evidence>
<dbReference type="AlphaFoldDB" id="A0A3A8IM60"/>
<dbReference type="InterPro" id="IPR009057">
    <property type="entry name" value="Homeodomain-like_sf"/>
</dbReference>
<name>A0A3A8IM60_9BACT</name>
<feature type="region of interest" description="Disordered" evidence="1">
    <location>
        <begin position="56"/>
        <end position="76"/>
    </location>
</feature>
<dbReference type="Gene3D" id="1.10.10.10">
    <property type="entry name" value="Winged helix-like DNA-binding domain superfamily/Winged helix DNA-binding domain"/>
    <property type="match status" value="1"/>
</dbReference>
<dbReference type="OrthoDB" id="5511137at2"/>
<feature type="domain" description="Winged helix-turn helix" evidence="2">
    <location>
        <begin position="97"/>
        <end position="154"/>
    </location>
</feature>
<organism evidence="3 4">
    <name type="scientific">Corallococcus terminator</name>
    <dbReference type="NCBI Taxonomy" id="2316733"/>
    <lineage>
        <taxon>Bacteria</taxon>
        <taxon>Pseudomonadati</taxon>
        <taxon>Myxococcota</taxon>
        <taxon>Myxococcia</taxon>
        <taxon>Myxococcales</taxon>
        <taxon>Cystobacterineae</taxon>
        <taxon>Myxococcaceae</taxon>
        <taxon>Corallococcus</taxon>
    </lineage>
</organism>
<dbReference type="InterPro" id="IPR036388">
    <property type="entry name" value="WH-like_DNA-bd_sf"/>
</dbReference>
<dbReference type="EMBL" id="RAVZ01000172">
    <property type="protein sequence ID" value="RKG83778.1"/>
    <property type="molecule type" value="Genomic_DNA"/>
</dbReference>
<dbReference type="InterPro" id="IPR025959">
    <property type="entry name" value="Winged_HTH_dom"/>
</dbReference>
<gene>
    <name evidence="3" type="ORF">D7V88_23505</name>
</gene>
<dbReference type="RefSeq" id="WP_120542887.1">
    <property type="nucleotide sequence ID" value="NZ_RAVZ01000172.1"/>
</dbReference>
<dbReference type="Pfam" id="PF13551">
    <property type="entry name" value="HTH_29"/>
    <property type="match status" value="1"/>
</dbReference>
<evidence type="ECO:0000313" key="4">
    <source>
        <dbReference type="Proteomes" id="UP000268094"/>
    </source>
</evidence>
<reference evidence="4" key="1">
    <citation type="submission" date="2018-09" db="EMBL/GenBank/DDBJ databases">
        <authorList>
            <person name="Livingstone P.G."/>
            <person name="Whitworth D.E."/>
        </authorList>
    </citation>
    <scope>NUCLEOTIDE SEQUENCE [LARGE SCALE GENOMIC DNA]</scope>
    <source>
        <strain evidence="4">CA054A</strain>
    </source>
</reference>
<proteinExistence type="predicted"/>